<sequence>MLPLVTSSLDYPCVTCLRHRRLLAFLFKNNYWDAYNEINQRTGLVFHVSDLEDLVETSQLKEARTGLVFDVSDLEDLVKTGQLKEALHYVWRFARPYESSAEAMTLMWFIDQLMVLERFAHGVYRDKKMIRGWFTRILADHPSFSMLYPLCVAIAGYFVADRAEAAKNMVDWQLVRSKAASLAGKLAPLAPEIRCMLRLPLARAKSKDMFPLIASSSFRRRRYVKAARRAPPSDLARFYLFSTTGLYADMKSLSLPGTHQDTVPRDESEKPRTGELGKVSAKE</sequence>
<dbReference type="PANTHER" id="PTHR36478:SF23">
    <property type="match status" value="1"/>
</dbReference>
<feature type="compositionally biased region" description="Basic and acidic residues" evidence="1">
    <location>
        <begin position="262"/>
        <end position="283"/>
    </location>
</feature>
<evidence type="ECO:0000256" key="1">
    <source>
        <dbReference type="SAM" id="MobiDB-lite"/>
    </source>
</evidence>
<accession>A0A0E0KV57</accession>
<dbReference type="AlphaFoldDB" id="A0A0E0KV57"/>
<protein>
    <submittedName>
        <fullName evidence="2">Uncharacterized protein</fullName>
    </submittedName>
</protein>
<keyword evidence="3" id="KW-1185">Reference proteome</keyword>
<evidence type="ECO:0000313" key="3">
    <source>
        <dbReference type="Proteomes" id="UP000026962"/>
    </source>
</evidence>
<dbReference type="Gramene" id="OPUNC04G22680.1">
    <property type="protein sequence ID" value="OPUNC04G22680.1"/>
    <property type="gene ID" value="OPUNC04G22680"/>
</dbReference>
<organism evidence="2">
    <name type="scientific">Oryza punctata</name>
    <name type="common">Red rice</name>
    <dbReference type="NCBI Taxonomy" id="4537"/>
    <lineage>
        <taxon>Eukaryota</taxon>
        <taxon>Viridiplantae</taxon>
        <taxon>Streptophyta</taxon>
        <taxon>Embryophyta</taxon>
        <taxon>Tracheophyta</taxon>
        <taxon>Spermatophyta</taxon>
        <taxon>Magnoliopsida</taxon>
        <taxon>Liliopsida</taxon>
        <taxon>Poales</taxon>
        <taxon>Poaceae</taxon>
        <taxon>BOP clade</taxon>
        <taxon>Oryzoideae</taxon>
        <taxon>Oryzeae</taxon>
        <taxon>Oryzinae</taxon>
        <taxon>Oryza</taxon>
    </lineage>
</organism>
<proteinExistence type="predicted"/>
<reference evidence="2" key="2">
    <citation type="submission" date="2018-05" db="EMBL/GenBank/DDBJ databases">
        <title>OpunRS2 (Oryza punctata Reference Sequence Version 2).</title>
        <authorList>
            <person name="Zhang J."/>
            <person name="Kudrna D."/>
            <person name="Lee S."/>
            <person name="Talag J."/>
            <person name="Welchert J."/>
            <person name="Wing R.A."/>
        </authorList>
    </citation>
    <scope>NUCLEOTIDE SEQUENCE [LARGE SCALE GENOMIC DNA]</scope>
</reference>
<feature type="region of interest" description="Disordered" evidence="1">
    <location>
        <begin position="257"/>
        <end position="283"/>
    </location>
</feature>
<evidence type="ECO:0000313" key="2">
    <source>
        <dbReference type="EnsemblPlants" id="OPUNC04G22680.1"/>
    </source>
</evidence>
<dbReference type="eggNOG" id="ENOG502R4EG">
    <property type="taxonomic scope" value="Eukaryota"/>
</dbReference>
<dbReference type="EnsemblPlants" id="OPUNC04G22680.1">
    <property type="protein sequence ID" value="OPUNC04G22680.1"/>
    <property type="gene ID" value="OPUNC04G22680"/>
</dbReference>
<dbReference type="HOGENOM" id="CLU_1099935_0_0_1"/>
<reference evidence="2" key="1">
    <citation type="submission" date="2015-04" db="UniProtKB">
        <authorList>
            <consortium name="EnsemblPlants"/>
        </authorList>
    </citation>
    <scope>IDENTIFICATION</scope>
</reference>
<dbReference type="OMA" id="HYLMAIH"/>
<name>A0A0E0KV57_ORYPU</name>
<dbReference type="Proteomes" id="UP000026962">
    <property type="component" value="Chromosome 4"/>
</dbReference>
<dbReference type="PANTHER" id="PTHR36478">
    <property type="entry name" value="OS04G0614237 PROTEIN-RELATED"/>
    <property type="match status" value="1"/>
</dbReference>